<accession>A0A9W9RTF1</accession>
<dbReference type="GeneID" id="81442754"/>
<dbReference type="RefSeq" id="XP_056552575.1">
    <property type="nucleotide sequence ID" value="XM_056703575.1"/>
</dbReference>
<dbReference type="GO" id="GO:0046983">
    <property type="term" value="F:protein dimerization activity"/>
    <property type="evidence" value="ECO:0007669"/>
    <property type="project" value="InterPro"/>
</dbReference>
<proteinExistence type="predicted"/>
<dbReference type="Pfam" id="PF00010">
    <property type="entry name" value="HLH"/>
    <property type="match status" value="1"/>
</dbReference>
<dbReference type="PROSITE" id="PS50888">
    <property type="entry name" value="BHLH"/>
    <property type="match status" value="1"/>
</dbReference>
<evidence type="ECO:0000313" key="3">
    <source>
        <dbReference type="EMBL" id="KAJ5364949.1"/>
    </source>
</evidence>
<dbReference type="SUPFAM" id="SSF47459">
    <property type="entry name" value="HLH, helix-loop-helix DNA-binding domain"/>
    <property type="match status" value="1"/>
</dbReference>
<dbReference type="InterPro" id="IPR011598">
    <property type="entry name" value="bHLH_dom"/>
</dbReference>
<gene>
    <name evidence="3" type="ORF">N7496_010662</name>
</gene>
<dbReference type="Gene3D" id="4.10.280.10">
    <property type="entry name" value="Helix-loop-helix DNA-binding domain"/>
    <property type="match status" value="1"/>
</dbReference>
<comment type="caution">
    <text evidence="3">The sequence shown here is derived from an EMBL/GenBank/DDBJ whole genome shotgun (WGS) entry which is preliminary data.</text>
</comment>
<protein>
    <recommendedName>
        <fullName evidence="2">BHLH domain-containing protein</fullName>
    </recommendedName>
</protein>
<dbReference type="AlphaFoldDB" id="A0A9W9RTF1"/>
<evidence type="ECO:0000256" key="1">
    <source>
        <dbReference type="SAM" id="Coils"/>
    </source>
</evidence>
<keyword evidence="1" id="KW-0175">Coiled coil</keyword>
<dbReference type="OrthoDB" id="4369711at2759"/>
<feature type="coiled-coil region" evidence="1">
    <location>
        <begin position="209"/>
        <end position="236"/>
    </location>
</feature>
<feature type="domain" description="BHLH" evidence="2">
    <location>
        <begin position="158"/>
        <end position="219"/>
    </location>
</feature>
<dbReference type="Proteomes" id="UP001147782">
    <property type="component" value="Unassembled WGS sequence"/>
</dbReference>
<evidence type="ECO:0000259" key="2">
    <source>
        <dbReference type="PROSITE" id="PS50888"/>
    </source>
</evidence>
<organism evidence="3 4">
    <name type="scientific">Penicillium cataractarum</name>
    <dbReference type="NCBI Taxonomy" id="2100454"/>
    <lineage>
        <taxon>Eukaryota</taxon>
        <taxon>Fungi</taxon>
        <taxon>Dikarya</taxon>
        <taxon>Ascomycota</taxon>
        <taxon>Pezizomycotina</taxon>
        <taxon>Eurotiomycetes</taxon>
        <taxon>Eurotiomycetidae</taxon>
        <taxon>Eurotiales</taxon>
        <taxon>Aspergillaceae</taxon>
        <taxon>Penicillium</taxon>
    </lineage>
</organism>
<evidence type="ECO:0000313" key="4">
    <source>
        <dbReference type="Proteomes" id="UP001147782"/>
    </source>
</evidence>
<reference evidence="3" key="2">
    <citation type="journal article" date="2023" name="IMA Fungus">
        <title>Comparative genomic study of the Penicillium genus elucidates a diverse pangenome and 15 lateral gene transfer events.</title>
        <authorList>
            <person name="Petersen C."/>
            <person name="Sorensen T."/>
            <person name="Nielsen M.R."/>
            <person name="Sondergaard T.E."/>
            <person name="Sorensen J.L."/>
            <person name="Fitzpatrick D.A."/>
            <person name="Frisvad J.C."/>
            <person name="Nielsen K.L."/>
        </authorList>
    </citation>
    <scope>NUCLEOTIDE SEQUENCE</scope>
    <source>
        <strain evidence="3">IBT 29864</strain>
    </source>
</reference>
<name>A0A9W9RTF1_9EURO</name>
<sequence>MSLQYFISPGSRIYDDEASLGNSSEIWINSSELSVDPHFLFNSDYVWRHYSNSVANHTNNSAKEFSFDDELPQNFQKDSFLADAPGFEDLKISHKEDYRCDYEGLVCPTVPGNLTQSICRASLSDSLAAGTENTISKLGAVPNPTSSPETETVDDGTRRKIAHGLTERRYRENVNLKFLQLEEVLDDHHCSAGNSLEKMNQRVKRTKILQEAHENILQLREEVKFLKENLRILVQTAFPDTYKYVLNVG</sequence>
<dbReference type="InterPro" id="IPR036638">
    <property type="entry name" value="HLH_DNA-bd_sf"/>
</dbReference>
<reference evidence="3" key="1">
    <citation type="submission" date="2022-11" db="EMBL/GenBank/DDBJ databases">
        <authorList>
            <person name="Petersen C."/>
        </authorList>
    </citation>
    <scope>NUCLEOTIDE SEQUENCE</scope>
    <source>
        <strain evidence="3">IBT 29864</strain>
    </source>
</reference>
<dbReference type="EMBL" id="JAPZBS010000008">
    <property type="protein sequence ID" value="KAJ5364949.1"/>
    <property type="molecule type" value="Genomic_DNA"/>
</dbReference>
<keyword evidence="4" id="KW-1185">Reference proteome</keyword>